<keyword evidence="8" id="KW-1185">Reference proteome</keyword>
<proteinExistence type="predicted"/>
<feature type="region of interest" description="Disordered" evidence="5">
    <location>
        <begin position="61"/>
        <end position="82"/>
    </location>
</feature>
<evidence type="ECO:0000313" key="8">
    <source>
        <dbReference type="Proteomes" id="UP000596063"/>
    </source>
</evidence>
<dbReference type="Proteomes" id="UP000596063">
    <property type="component" value="Chromosome"/>
</dbReference>
<name>A0A7T4UQ65_9GAMM</name>
<feature type="domain" description="Cytochrome c" evidence="6">
    <location>
        <begin position="477"/>
        <end position="764"/>
    </location>
</feature>
<dbReference type="KEGG" id="snan:I6N98_16100"/>
<dbReference type="GO" id="GO:0046872">
    <property type="term" value="F:metal ion binding"/>
    <property type="evidence" value="ECO:0007669"/>
    <property type="project" value="UniProtKB-KW"/>
</dbReference>
<keyword evidence="1 4" id="KW-0349">Heme</keyword>
<dbReference type="PANTHER" id="PTHR30600:SF9">
    <property type="entry name" value="BLR7738 PROTEIN"/>
    <property type="match status" value="1"/>
</dbReference>
<evidence type="ECO:0000256" key="5">
    <source>
        <dbReference type="SAM" id="MobiDB-lite"/>
    </source>
</evidence>
<reference evidence="7 8" key="1">
    <citation type="submission" date="2020-12" db="EMBL/GenBank/DDBJ databases">
        <authorList>
            <person name="Shan Y."/>
        </authorList>
    </citation>
    <scope>NUCLEOTIDE SEQUENCE [LARGE SCALE GENOMIC DNA]</scope>
    <source>
        <strain evidence="8">csc3.9</strain>
    </source>
</reference>
<dbReference type="Pfam" id="PF21419">
    <property type="entry name" value="RoxA-like_Cyt-c"/>
    <property type="match status" value="1"/>
</dbReference>
<dbReference type="AlphaFoldDB" id="A0A7T4UQ65"/>
<dbReference type="GO" id="GO:0020037">
    <property type="term" value="F:heme binding"/>
    <property type="evidence" value="ECO:0007669"/>
    <property type="project" value="InterPro"/>
</dbReference>
<dbReference type="EMBL" id="CP066167">
    <property type="protein sequence ID" value="QQD17843.1"/>
    <property type="molecule type" value="Genomic_DNA"/>
</dbReference>
<evidence type="ECO:0000313" key="7">
    <source>
        <dbReference type="EMBL" id="QQD17843.1"/>
    </source>
</evidence>
<gene>
    <name evidence="7" type="ORF">I6N98_16100</name>
</gene>
<dbReference type="RefSeq" id="WP_198569342.1">
    <property type="nucleotide sequence ID" value="NZ_CP066167.1"/>
</dbReference>
<dbReference type="InterPro" id="IPR036909">
    <property type="entry name" value="Cyt_c-like_dom_sf"/>
</dbReference>
<sequence>MTEAGFFQARLQSESGFCRTCHIPGGVGDVEDGRDFMLSSNAADDYDLLYQSWQTLGGGVEDSPLLVEPSDANEPHSGGKPWPVGSAPYEAMRTLLSCWDAPDSCNLGAGGAGGDEPVELQPLLGSARGGHVWFDYCEDDGTGSPRHDSAVLPADPRALVQKGVSDGRAVHFNAFWKDCHADPELVGEAPHPETCGELRSSWQRGRDLMTGNGEPGSGTFFAGDDHQAAASSGIAVDDYNRLWQFWGMAERPDNFDELVAERYGMPMGDTRNPYPLPGEDPNQTNGGSGQLPAFMTQLRGPGGEWQGVLGFTCHTCHSGAAGAEDGGELLYGSGNSLHDIGLMAKELGISASTPGIIFSLFGTSRGTNNASDVNLFFLANQEGSRSLDEHFFGVLTSGSTASGDTPAWWNIGHRPVKFQDGYFAADASRVDLIFYTPIDGVLGGEDGENWVRDHAQDADKWMMSLKSPEYPLPIDTALAEQGAVLFHSKNLWADNLNNPVPEPEGGNGSCASCHGAYSPRFVNDPAFLADPIMEGVASNIAPKRVIRTDPARVDTNNESVNQYGANSFLGFSETVGSDQDCGPQNRAELRGDREMGYLAPPLYGVWATAPYLHNGAIPDVWSLLKPDDRPALWRRVSTPARADQAGQVVMGYDVNLERAYDQQKMGWRYDELECGDGTIPFFDCMPGDQDNPIFQDILAQLYGNSILTWNLGNLPVFGQMTPEQIENRKIYNTHLYSQGNEGHDFTVVLNDAERRAIIEYLKTL</sequence>
<dbReference type="SUPFAM" id="SSF46626">
    <property type="entry name" value="Cytochrome c"/>
    <property type="match status" value="1"/>
</dbReference>
<protein>
    <recommendedName>
        <fullName evidence="6">Cytochrome c domain-containing protein</fullName>
    </recommendedName>
</protein>
<dbReference type="GO" id="GO:0009055">
    <property type="term" value="F:electron transfer activity"/>
    <property type="evidence" value="ECO:0007669"/>
    <property type="project" value="InterPro"/>
</dbReference>
<evidence type="ECO:0000259" key="6">
    <source>
        <dbReference type="PROSITE" id="PS51007"/>
    </source>
</evidence>
<accession>A0A7T4UQ65</accession>
<dbReference type="PROSITE" id="PS51007">
    <property type="entry name" value="CYTC"/>
    <property type="match status" value="1"/>
</dbReference>
<keyword evidence="2 4" id="KW-0479">Metal-binding</keyword>
<keyword evidence="3 4" id="KW-0408">Iron</keyword>
<dbReference type="InterPro" id="IPR009056">
    <property type="entry name" value="Cyt_c-like_dom"/>
</dbReference>
<dbReference type="PANTHER" id="PTHR30600">
    <property type="entry name" value="CYTOCHROME C PEROXIDASE-RELATED"/>
    <property type="match status" value="1"/>
</dbReference>
<dbReference type="GO" id="GO:0004130">
    <property type="term" value="F:cytochrome-c peroxidase activity"/>
    <property type="evidence" value="ECO:0007669"/>
    <property type="project" value="TreeGrafter"/>
</dbReference>
<dbReference type="InterPro" id="IPR051395">
    <property type="entry name" value="Cytochrome_c_Peroxidase/MauG"/>
</dbReference>
<evidence type="ECO:0000256" key="2">
    <source>
        <dbReference type="ARBA" id="ARBA00022723"/>
    </source>
</evidence>
<organism evidence="7 8">
    <name type="scientific">Spongiibacter nanhainus</name>
    <dbReference type="NCBI Taxonomy" id="2794344"/>
    <lineage>
        <taxon>Bacteria</taxon>
        <taxon>Pseudomonadati</taxon>
        <taxon>Pseudomonadota</taxon>
        <taxon>Gammaproteobacteria</taxon>
        <taxon>Cellvibrionales</taxon>
        <taxon>Spongiibacteraceae</taxon>
        <taxon>Spongiibacter</taxon>
    </lineage>
</organism>
<evidence type="ECO:0000256" key="4">
    <source>
        <dbReference type="PROSITE-ProRule" id="PRU00433"/>
    </source>
</evidence>
<evidence type="ECO:0000256" key="1">
    <source>
        <dbReference type="ARBA" id="ARBA00022617"/>
    </source>
</evidence>
<dbReference type="Gene3D" id="1.10.760.10">
    <property type="entry name" value="Cytochrome c-like domain"/>
    <property type="match status" value="1"/>
</dbReference>
<evidence type="ECO:0000256" key="3">
    <source>
        <dbReference type="ARBA" id="ARBA00023004"/>
    </source>
</evidence>